<evidence type="ECO:0000313" key="2">
    <source>
        <dbReference type="Proteomes" id="UP000275719"/>
    </source>
</evidence>
<protein>
    <submittedName>
        <fullName evidence="1">Uncharacterized protein</fullName>
    </submittedName>
</protein>
<organism evidence="1 2">
    <name type="scientific">Paenimyroides tangerinum</name>
    <dbReference type="NCBI Taxonomy" id="2488728"/>
    <lineage>
        <taxon>Bacteria</taxon>
        <taxon>Pseudomonadati</taxon>
        <taxon>Bacteroidota</taxon>
        <taxon>Flavobacteriia</taxon>
        <taxon>Flavobacteriales</taxon>
        <taxon>Flavobacteriaceae</taxon>
        <taxon>Paenimyroides</taxon>
    </lineage>
</organism>
<comment type="caution">
    <text evidence="1">The sequence shown here is derived from an EMBL/GenBank/DDBJ whole genome shotgun (WGS) entry which is preliminary data.</text>
</comment>
<dbReference type="Proteomes" id="UP000275719">
    <property type="component" value="Unassembled WGS sequence"/>
</dbReference>
<reference evidence="1 2" key="1">
    <citation type="submission" date="2018-11" db="EMBL/GenBank/DDBJ databases">
        <title>Flavobacterium sp. nov., YIM 102701-2 draft genome.</title>
        <authorList>
            <person name="Li G."/>
            <person name="Jiang Y."/>
        </authorList>
    </citation>
    <scope>NUCLEOTIDE SEQUENCE [LARGE SCALE GENOMIC DNA]</scope>
    <source>
        <strain evidence="1 2">YIM 102701-2</strain>
    </source>
</reference>
<dbReference type="AlphaFoldDB" id="A0A3P3WA67"/>
<evidence type="ECO:0000313" key="1">
    <source>
        <dbReference type="EMBL" id="RRJ92045.1"/>
    </source>
</evidence>
<accession>A0A3P3WA67</accession>
<keyword evidence="2" id="KW-1185">Reference proteome</keyword>
<dbReference type="EMBL" id="RQVQ01000007">
    <property type="protein sequence ID" value="RRJ92045.1"/>
    <property type="molecule type" value="Genomic_DNA"/>
</dbReference>
<name>A0A3P3WA67_9FLAO</name>
<sequence>MKIHSFTKLVKHFVLLSLIVFTFIPCSVKGFLADRIQTSYSKPISNPKISNTLNSCLYTDLTSKQSQIRQKKTIARINLFENLSKIKFEQIESNSLSENQFEFSGNSPPKYILFKRLKIAAA</sequence>
<dbReference type="RefSeq" id="WP_125017857.1">
    <property type="nucleotide sequence ID" value="NZ_RQVQ01000007.1"/>
</dbReference>
<proteinExistence type="predicted"/>
<dbReference type="OrthoDB" id="713751at2"/>
<gene>
    <name evidence="1" type="ORF">EG240_04465</name>
</gene>